<dbReference type="NCBIfam" id="NF040521">
    <property type="entry name" value="C45_proenzyme"/>
    <property type="match status" value="1"/>
</dbReference>
<feature type="domain" description="Peptidase C45 hydrolase" evidence="1">
    <location>
        <begin position="125"/>
        <end position="347"/>
    </location>
</feature>
<dbReference type="Gene3D" id="1.10.10.2120">
    <property type="match status" value="1"/>
</dbReference>
<dbReference type="Proteomes" id="UP000315677">
    <property type="component" value="Unassembled WGS sequence"/>
</dbReference>
<keyword evidence="2" id="KW-0012">Acyltransferase</keyword>
<dbReference type="EMBL" id="VFPA01000003">
    <property type="protein sequence ID" value="TQM09686.1"/>
    <property type="molecule type" value="Genomic_DNA"/>
</dbReference>
<proteinExistence type="predicted"/>
<dbReference type="OrthoDB" id="8109453at2"/>
<reference evidence="2 3" key="1">
    <citation type="submission" date="2019-06" db="EMBL/GenBank/DDBJ databases">
        <title>Sequencing the genomes of 1000 actinobacteria strains.</title>
        <authorList>
            <person name="Klenk H.-P."/>
        </authorList>
    </citation>
    <scope>NUCLEOTIDE SEQUENCE [LARGE SCALE GENOMIC DNA]</scope>
    <source>
        <strain evidence="2 3">DSM 45301</strain>
    </source>
</reference>
<sequence length="384" mass="41955">MLDAELPAGPPRLVVAEGDSRTIGGAVGEQTATMVQHSLASYERRFRDDAGLSAADVNRWGGIYLDVAGEYDSRIRDMLVGLAEAVDVAPERIAALNARTEMLYGTGYREGGCTAAAVLPEVTADGHTLLGQNWDWRTEQARSTFVLATRDDEGHTTIALTEAGMFAKSGMNGAGLGVCANLLVSGDDRGGRGVPYHFLLRGALEARRMSQAHRKLLPVPRISSGNVLLADAGGEAIDFELAPDTFGVLHPEDGLITHANHFESGIDVVDRRRASSALTLIRARRARRLLARRSGAITPATLAEVFRDRYSWPDSICRYPDPDLPPQERFATLFSIVMDLDDQVFWIAPFPVDEQPFYRWSLREVFGGAPEPRVEFPPVQEVTP</sequence>
<comment type="caution">
    <text evidence="2">The sequence shown here is derived from an EMBL/GenBank/DDBJ whole genome shotgun (WGS) entry which is preliminary data.</text>
</comment>
<evidence type="ECO:0000313" key="2">
    <source>
        <dbReference type="EMBL" id="TQM09686.1"/>
    </source>
</evidence>
<keyword evidence="3" id="KW-1185">Reference proteome</keyword>
<dbReference type="GO" id="GO:0016746">
    <property type="term" value="F:acyltransferase activity"/>
    <property type="evidence" value="ECO:0007669"/>
    <property type="project" value="UniProtKB-KW"/>
</dbReference>
<dbReference type="RefSeq" id="WP_142058027.1">
    <property type="nucleotide sequence ID" value="NZ_VFPA01000003.1"/>
</dbReference>
<accession>A0A543DK33</accession>
<organism evidence="2 3">
    <name type="scientific">Pseudonocardia kunmingensis</name>
    <dbReference type="NCBI Taxonomy" id="630975"/>
    <lineage>
        <taxon>Bacteria</taxon>
        <taxon>Bacillati</taxon>
        <taxon>Actinomycetota</taxon>
        <taxon>Actinomycetes</taxon>
        <taxon>Pseudonocardiales</taxon>
        <taxon>Pseudonocardiaceae</taxon>
        <taxon>Pseudonocardia</taxon>
    </lineage>
</organism>
<dbReference type="InterPro" id="IPR005079">
    <property type="entry name" value="Peptidase_C45_hydrolase"/>
</dbReference>
<keyword evidence="2" id="KW-0808">Transferase</keyword>
<protein>
    <submittedName>
        <fullName evidence="2">Isopenicillin-N N-acyltransferase-like protein</fullName>
    </submittedName>
</protein>
<dbReference type="Gene3D" id="3.60.60.10">
    <property type="entry name" value="Penicillin V Acylase, Chain A"/>
    <property type="match status" value="1"/>
</dbReference>
<dbReference type="Pfam" id="PF03417">
    <property type="entry name" value="AAT"/>
    <property type="match status" value="1"/>
</dbReference>
<evidence type="ECO:0000313" key="3">
    <source>
        <dbReference type="Proteomes" id="UP000315677"/>
    </source>
</evidence>
<gene>
    <name evidence="2" type="ORF">FB558_5453</name>
</gene>
<dbReference type="PANTHER" id="PTHR34180:SF1">
    <property type="entry name" value="BETA-ALANYL-DOPAMINE_CARCININE HYDROLASE"/>
    <property type="match status" value="1"/>
</dbReference>
<dbReference type="InterPro" id="IPR047801">
    <property type="entry name" value="Peptidase_C45"/>
</dbReference>
<name>A0A543DK33_9PSEU</name>
<dbReference type="PANTHER" id="PTHR34180">
    <property type="entry name" value="PEPTIDASE C45"/>
    <property type="match status" value="1"/>
</dbReference>
<dbReference type="AlphaFoldDB" id="A0A543DK33"/>
<dbReference type="InterPro" id="IPR047794">
    <property type="entry name" value="C45_proenzyme-like"/>
</dbReference>
<evidence type="ECO:0000259" key="1">
    <source>
        <dbReference type="Pfam" id="PF03417"/>
    </source>
</evidence>